<sequence length="66" mass="7115">MGDIAADYTGRLTVVRVDISRCPAATERYGITGAPSCLLLKEEEAVAHAAGPMTIDEVRRFLEGHL</sequence>
<dbReference type="Pfam" id="PF00085">
    <property type="entry name" value="Thioredoxin"/>
    <property type="match status" value="1"/>
</dbReference>
<dbReference type="InterPro" id="IPR013766">
    <property type="entry name" value="Thioredoxin_domain"/>
</dbReference>
<dbReference type="CDD" id="cd02947">
    <property type="entry name" value="TRX_family"/>
    <property type="match status" value="1"/>
</dbReference>
<gene>
    <name evidence="2" type="ORF">GCM10010253_25530</name>
</gene>
<dbReference type="SUPFAM" id="SSF52833">
    <property type="entry name" value="Thioredoxin-like"/>
    <property type="match status" value="1"/>
</dbReference>
<proteinExistence type="predicted"/>
<organism evidence="2 3">
    <name type="scientific">Streptomyces badius</name>
    <dbReference type="NCBI Taxonomy" id="1941"/>
    <lineage>
        <taxon>Bacteria</taxon>
        <taxon>Bacillati</taxon>
        <taxon>Actinomycetota</taxon>
        <taxon>Actinomycetes</taxon>
        <taxon>Kitasatosporales</taxon>
        <taxon>Streptomycetaceae</taxon>
        <taxon>Streptomyces</taxon>
    </lineage>
</organism>
<comment type="caution">
    <text evidence="2">The sequence shown here is derived from an EMBL/GenBank/DDBJ whole genome shotgun (WGS) entry which is preliminary data.</text>
</comment>
<accession>A0ABQ2T2Q5</accession>
<dbReference type="Gene3D" id="3.40.30.10">
    <property type="entry name" value="Glutaredoxin"/>
    <property type="match status" value="1"/>
</dbReference>
<evidence type="ECO:0000259" key="1">
    <source>
        <dbReference type="Pfam" id="PF00085"/>
    </source>
</evidence>
<protein>
    <recommendedName>
        <fullName evidence="1">Thioredoxin domain-containing protein</fullName>
    </recommendedName>
</protein>
<reference evidence="3" key="1">
    <citation type="journal article" date="2019" name="Int. J. Syst. Evol. Microbiol.">
        <title>The Global Catalogue of Microorganisms (GCM) 10K type strain sequencing project: providing services to taxonomists for standard genome sequencing and annotation.</title>
        <authorList>
            <consortium name="The Broad Institute Genomics Platform"/>
            <consortium name="The Broad Institute Genome Sequencing Center for Infectious Disease"/>
            <person name="Wu L."/>
            <person name="Ma J."/>
        </authorList>
    </citation>
    <scope>NUCLEOTIDE SEQUENCE [LARGE SCALE GENOMIC DNA]</scope>
    <source>
        <strain evidence="3">JCM 4350</strain>
    </source>
</reference>
<feature type="domain" description="Thioredoxin" evidence="1">
    <location>
        <begin position="3"/>
        <end position="62"/>
    </location>
</feature>
<dbReference type="InterPro" id="IPR036249">
    <property type="entry name" value="Thioredoxin-like_sf"/>
</dbReference>
<evidence type="ECO:0000313" key="3">
    <source>
        <dbReference type="Proteomes" id="UP000659767"/>
    </source>
</evidence>
<dbReference type="Proteomes" id="UP000659767">
    <property type="component" value="Unassembled WGS sequence"/>
</dbReference>
<name>A0ABQ2T2Q5_STRBA</name>
<evidence type="ECO:0000313" key="2">
    <source>
        <dbReference type="EMBL" id="GGS50071.1"/>
    </source>
</evidence>
<dbReference type="EMBL" id="BMSZ01000006">
    <property type="protein sequence ID" value="GGS50071.1"/>
    <property type="molecule type" value="Genomic_DNA"/>
</dbReference>
<keyword evidence="3" id="KW-1185">Reference proteome</keyword>